<proteinExistence type="inferred from homology"/>
<feature type="binding site" evidence="10 12">
    <location>
        <position position="331"/>
    </location>
    <ligand>
        <name>substrate</name>
    </ligand>
</feature>
<evidence type="ECO:0000256" key="13">
    <source>
        <dbReference type="PIRSR" id="PIRSR001492-3"/>
    </source>
</evidence>
<dbReference type="GO" id="GO:0004619">
    <property type="term" value="F:phosphoglycerate mutase activity"/>
    <property type="evidence" value="ECO:0007669"/>
    <property type="project" value="UniProtKB-UniRule"/>
</dbReference>
<dbReference type="Pfam" id="PF06415">
    <property type="entry name" value="iPGM_N"/>
    <property type="match status" value="1"/>
</dbReference>
<dbReference type="GO" id="GO:0005737">
    <property type="term" value="C:cytoplasm"/>
    <property type="evidence" value="ECO:0007669"/>
    <property type="project" value="InterPro"/>
</dbReference>
<reference evidence="16" key="1">
    <citation type="journal article" date="2020" name="mSystems">
        <title>Genome- and Community-Level Interaction Insights into Carbon Utilization and Element Cycling Functions of Hydrothermarchaeota in Hydrothermal Sediment.</title>
        <authorList>
            <person name="Zhou Z."/>
            <person name="Liu Y."/>
            <person name="Xu W."/>
            <person name="Pan J."/>
            <person name="Luo Z.H."/>
            <person name="Li M."/>
        </authorList>
    </citation>
    <scope>NUCLEOTIDE SEQUENCE [LARGE SCALE GENOMIC DNA]</scope>
    <source>
        <strain evidence="16">HyVt-389</strain>
    </source>
</reference>
<dbReference type="FunFam" id="3.40.1450.10:FF:000001">
    <property type="entry name" value="2,3-bisphosphoglycerate-independent phosphoglycerate mutase"/>
    <property type="match status" value="1"/>
</dbReference>
<evidence type="ECO:0000256" key="9">
    <source>
        <dbReference type="ARBA" id="ARBA00071648"/>
    </source>
</evidence>
<dbReference type="Gene3D" id="3.40.1450.10">
    <property type="entry name" value="BPG-independent phosphoglycerate mutase, domain B"/>
    <property type="match status" value="1"/>
</dbReference>
<evidence type="ECO:0000256" key="4">
    <source>
        <dbReference type="ARBA" id="ARBA00012026"/>
    </source>
</evidence>
<feature type="active site" description="Phosphoserine intermediate" evidence="10 11">
    <location>
        <position position="60"/>
    </location>
</feature>
<dbReference type="InterPro" id="IPR011258">
    <property type="entry name" value="BPG-indep_PGM_N"/>
</dbReference>
<dbReference type="EC" id="5.4.2.12" evidence="4 10"/>
<dbReference type="InterPro" id="IPR036646">
    <property type="entry name" value="PGAM_B_sf"/>
</dbReference>
<dbReference type="AlphaFoldDB" id="A0A7C2AKV9"/>
<evidence type="ECO:0000256" key="6">
    <source>
        <dbReference type="ARBA" id="ARBA00023152"/>
    </source>
</evidence>
<dbReference type="SUPFAM" id="SSF53649">
    <property type="entry name" value="Alkaline phosphatase-like"/>
    <property type="match status" value="1"/>
</dbReference>
<keyword evidence="6 10" id="KW-0324">Glycolysis</keyword>
<evidence type="ECO:0000256" key="2">
    <source>
        <dbReference type="ARBA" id="ARBA00004798"/>
    </source>
</evidence>
<sequence>MRANILIILDGWGLNPRREGNAVALAKTPVMDSLMATYPWTTLKAHGKAVGLPEGVMGNSEVGHLNLGAGRIVYQEVTRISQSIEDGDFFENPILVEAMERAKQGKLHLLGLLSDGRVHSSLDHLYALCQLAKKQGLNQVFIHGFTDGRDTPPKSALKYIQQVEEKIKNIGLGTIATISGRYYAMDRDKRWERTKMAYQTMVLGKGYKAKTAIEAIKKAYDRGETDEFIKPTVIMNSQNKPLATIDDGDVIISFNFRPDRVRQITRALTYKDFDFFIREKWPKLNYYVCMTEYDASFNLPIAFAPETLKNILGEVISKHGWRQLRIAETEKYAHVTYFFNGGKEEPFPGEDRHLIPSPREIPTYDLKPEMSAPQVTMELLKHLKKRQYPFIVLNFANGDMVGHTGVLEAAIKACETVDTCLGKILTEIKNQNGIAFVTADHGNSEQMIDYKTGQPHTAHTLNPVPFILVKEPMPQITLQPGILGDVAPTILHVLGIPIPPEMTGRCLIKYA</sequence>
<feature type="binding site" evidence="10 13">
    <location>
        <position position="403"/>
    </location>
    <ligand>
        <name>Mn(2+)</name>
        <dbReference type="ChEBI" id="CHEBI:29035"/>
        <label>1</label>
    </ligand>
</feature>
<feature type="binding site" evidence="10 13">
    <location>
        <position position="440"/>
    </location>
    <ligand>
        <name>Mn(2+)</name>
        <dbReference type="ChEBI" id="CHEBI:29035"/>
        <label>2</label>
    </ligand>
</feature>
<evidence type="ECO:0000256" key="12">
    <source>
        <dbReference type="PIRSR" id="PIRSR001492-2"/>
    </source>
</evidence>
<feature type="binding site" evidence="10 13">
    <location>
        <position position="459"/>
    </location>
    <ligand>
        <name>Mn(2+)</name>
        <dbReference type="ChEBI" id="CHEBI:29035"/>
        <label>1</label>
    </ligand>
</feature>
<keyword evidence="7 10" id="KW-0464">Manganese</keyword>
<evidence type="ECO:0000256" key="5">
    <source>
        <dbReference type="ARBA" id="ARBA00022723"/>
    </source>
</evidence>
<dbReference type="Proteomes" id="UP000885738">
    <property type="component" value="Unassembled WGS sequence"/>
</dbReference>
<feature type="binding site" evidence="10 13">
    <location>
        <position position="399"/>
    </location>
    <ligand>
        <name>Mn(2+)</name>
        <dbReference type="ChEBI" id="CHEBI:29035"/>
        <label>1</label>
    </ligand>
</feature>
<comment type="catalytic activity">
    <reaction evidence="1 10">
        <text>(2R)-2-phosphoglycerate = (2R)-3-phosphoglycerate</text>
        <dbReference type="Rhea" id="RHEA:15901"/>
        <dbReference type="ChEBI" id="CHEBI:58272"/>
        <dbReference type="ChEBI" id="CHEBI:58289"/>
        <dbReference type="EC" id="5.4.2.12"/>
    </reaction>
</comment>
<feature type="domain" description="BPG-independent PGAM N-terminal" evidence="15">
    <location>
        <begin position="80"/>
        <end position="294"/>
    </location>
</feature>
<evidence type="ECO:0000256" key="3">
    <source>
        <dbReference type="ARBA" id="ARBA00008819"/>
    </source>
</evidence>
<feature type="binding site" evidence="10 13">
    <location>
        <position position="10"/>
    </location>
    <ligand>
        <name>Mn(2+)</name>
        <dbReference type="ChEBI" id="CHEBI:29035"/>
        <label>2</label>
    </ligand>
</feature>
<accession>A0A7C2AKV9</accession>
<dbReference type="HAMAP" id="MF_01038">
    <property type="entry name" value="GpmI"/>
    <property type="match status" value="1"/>
</dbReference>
<comment type="pathway">
    <text evidence="2 10">Carbohydrate degradation; glycolysis; pyruvate from D-glyceraldehyde 3-phosphate: step 3/5.</text>
</comment>
<comment type="function">
    <text evidence="10">Catalyzes the interconversion of 2-phosphoglycerate and 3-phosphoglycerate.</text>
</comment>
<evidence type="ECO:0000313" key="16">
    <source>
        <dbReference type="EMBL" id="HEC67616.1"/>
    </source>
</evidence>
<feature type="binding site" evidence="10 13">
    <location>
        <position position="60"/>
    </location>
    <ligand>
        <name>Mn(2+)</name>
        <dbReference type="ChEBI" id="CHEBI:29035"/>
        <label>2</label>
    </ligand>
</feature>
<comment type="subunit">
    <text evidence="10">Monomer.</text>
</comment>
<dbReference type="GO" id="GO:0006096">
    <property type="term" value="P:glycolytic process"/>
    <property type="evidence" value="ECO:0007669"/>
    <property type="project" value="UniProtKB-UniRule"/>
</dbReference>
<evidence type="ECO:0000256" key="11">
    <source>
        <dbReference type="PIRSR" id="PIRSR001492-1"/>
    </source>
</evidence>
<feature type="binding site" evidence="10 13">
    <location>
        <position position="441"/>
    </location>
    <ligand>
        <name>Mn(2+)</name>
        <dbReference type="ChEBI" id="CHEBI:29035"/>
        <label>2</label>
    </ligand>
</feature>
<dbReference type="UniPathway" id="UPA00109">
    <property type="reaction ID" value="UER00186"/>
</dbReference>
<keyword evidence="5 10" id="KW-0479">Metal-binding</keyword>
<organism evidence="16">
    <name type="scientific">Desulfofervidus auxilii</name>
    <dbReference type="NCBI Taxonomy" id="1621989"/>
    <lineage>
        <taxon>Bacteria</taxon>
        <taxon>Pseudomonadati</taxon>
        <taxon>Thermodesulfobacteriota</taxon>
        <taxon>Candidatus Desulfofervidia</taxon>
        <taxon>Candidatus Desulfofervidales</taxon>
        <taxon>Candidatus Desulfofervidaceae</taxon>
        <taxon>Candidatus Desulfofervidus</taxon>
    </lineage>
</organism>
<dbReference type="GO" id="GO:0006007">
    <property type="term" value="P:glucose catabolic process"/>
    <property type="evidence" value="ECO:0007669"/>
    <property type="project" value="InterPro"/>
</dbReference>
<name>A0A7C2AKV9_DESA2</name>
<gene>
    <name evidence="10" type="primary">gpmI</name>
    <name evidence="16" type="ORF">ENI35_02195</name>
</gene>
<evidence type="ECO:0000259" key="15">
    <source>
        <dbReference type="Pfam" id="PF06415"/>
    </source>
</evidence>
<evidence type="ECO:0000259" key="14">
    <source>
        <dbReference type="Pfam" id="PF01676"/>
    </source>
</evidence>
<evidence type="ECO:0000256" key="1">
    <source>
        <dbReference type="ARBA" id="ARBA00000370"/>
    </source>
</evidence>
<dbReference type="SUPFAM" id="SSF64158">
    <property type="entry name" value="2,3-Bisphosphoglycerate-independent phosphoglycerate mutase, substrate-binding domain"/>
    <property type="match status" value="1"/>
</dbReference>
<protein>
    <recommendedName>
        <fullName evidence="9 10">2,3-bisphosphoglycerate-independent phosphoglycerate mutase</fullName>
        <shortName evidence="10">BPG-independent PGAM</shortName>
        <shortName evidence="10">Phosphoglyceromutase</shortName>
        <shortName evidence="10">iPGM</shortName>
        <ecNumber evidence="4 10">5.4.2.12</ecNumber>
    </recommendedName>
</protein>
<dbReference type="CDD" id="cd16010">
    <property type="entry name" value="iPGM"/>
    <property type="match status" value="1"/>
</dbReference>
<feature type="binding site" evidence="10 12">
    <location>
        <position position="119"/>
    </location>
    <ligand>
        <name>substrate</name>
    </ligand>
</feature>
<dbReference type="PANTHER" id="PTHR31637">
    <property type="entry name" value="2,3-BISPHOSPHOGLYCERATE-INDEPENDENT PHOSPHOGLYCERATE MUTASE"/>
    <property type="match status" value="1"/>
</dbReference>
<dbReference type="Gene3D" id="3.40.720.10">
    <property type="entry name" value="Alkaline Phosphatase, subunit A"/>
    <property type="match status" value="1"/>
</dbReference>
<comment type="caution">
    <text evidence="16">The sequence shown here is derived from an EMBL/GenBank/DDBJ whole genome shotgun (WGS) entry which is preliminary data.</text>
</comment>
<evidence type="ECO:0000256" key="7">
    <source>
        <dbReference type="ARBA" id="ARBA00023211"/>
    </source>
</evidence>
<evidence type="ECO:0000256" key="10">
    <source>
        <dbReference type="HAMAP-Rule" id="MF_01038"/>
    </source>
</evidence>
<dbReference type="InterPro" id="IPR005995">
    <property type="entry name" value="Pgm_bpd_ind"/>
</dbReference>
<evidence type="ECO:0000256" key="8">
    <source>
        <dbReference type="ARBA" id="ARBA00023235"/>
    </source>
</evidence>
<comment type="cofactor">
    <cofactor evidence="10">
        <name>Mn(2+)</name>
        <dbReference type="ChEBI" id="CHEBI:29035"/>
    </cofactor>
    <text evidence="10">Binds 2 manganese ions per subunit.</text>
</comment>
<dbReference type="InterPro" id="IPR006124">
    <property type="entry name" value="Metalloenzyme"/>
</dbReference>
<feature type="domain" description="Metalloenzyme" evidence="14">
    <location>
        <begin position="5"/>
        <end position="496"/>
    </location>
</feature>
<dbReference type="EMBL" id="DRIH01000069">
    <property type="protein sequence ID" value="HEC67616.1"/>
    <property type="molecule type" value="Genomic_DNA"/>
</dbReference>
<comment type="similarity">
    <text evidence="3 10">Belongs to the BPG-independent phosphoglycerate mutase family.</text>
</comment>
<feature type="binding site" evidence="10 12">
    <location>
        <begin position="149"/>
        <end position="150"/>
    </location>
    <ligand>
        <name>substrate</name>
    </ligand>
</feature>
<dbReference type="InterPro" id="IPR017850">
    <property type="entry name" value="Alkaline_phosphatase_core_sf"/>
</dbReference>
<dbReference type="PIRSF" id="PIRSF001492">
    <property type="entry name" value="IPGAM"/>
    <property type="match status" value="1"/>
</dbReference>
<feature type="binding site" evidence="10 12">
    <location>
        <position position="187"/>
    </location>
    <ligand>
        <name>substrate</name>
    </ligand>
</feature>
<dbReference type="NCBIfam" id="TIGR01307">
    <property type="entry name" value="pgm_bpd_ind"/>
    <property type="match status" value="1"/>
</dbReference>
<dbReference type="PANTHER" id="PTHR31637:SF0">
    <property type="entry name" value="2,3-BISPHOSPHOGLYCERATE-INDEPENDENT PHOSPHOGLYCERATE MUTASE"/>
    <property type="match status" value="1"/>
</dbReference>
<feature type="binding site" evidence="10 12">
    <location>
        <position position="181"/>
    </location>
    <ligand>
        <name>substrate</name>
    </ligand>
</feature>
<feature type="binding site" evidence="10 12">
    <location>
        <begin position="257"/>
        <end position="260"/>
    </location>
    <ligand>
        <name>substrate</name>
    </ligand>
</feature>
<dbReference type="GO" id="GO:0030145">
    <property type="term" value="F:manganese ion binding"/>
    <property type="evidence" value="ECO:0007669"/>
    <property type="project" value="UniProtKB-UniRule"/>
</dbReference>
<dbReference type="Pfam" id="PF01676">
    <property type="entry name" value="Metalloenzyme"/>
    <property type="match status" value="1"/>
</dbReference>
<keyword evidence="8 10" id="KW-0413">Isomerase</keyword>